<dbReference type="Proteomes" id="UP001152795">
    <property type="component" value="Unassembled WGS sequence"/>
</dbReference>
<protein>
    <submittedName>
        <fullName evidence="2">Uncharacterized protein</fullName>
    </submittedName>
</protein>
<sequence>MIHKPEIEQQHEMTSDEEMVDKPSPEQQRNVNHDDQVDKITSESSDSSDSSTEDTDIATENSTECWITCNGKLRHLTSTVGECQELLSTADNADASKHLLGDLVDIVQRINVQSSSLLKMAVNELTKLDDVPYEEKSNNPLDNAPIKRDPGKRRNIMSDTDRICLIEQGPFQPKLARYPRNPNTKLIALCQLFPQSDARDAWIKDGQNVWDKMKSVRQKKKGKLSAHFGCSSHKAALQQLANFVDPRGHITH</sequence>
<feature type="compositionally biased region" description="Basic and acidic residues" evidence="1">
    <location>
        <begin position="31"/>
        <end position="41"/>
    </location>
</feature>
<evidence type="ECO:0000313" key="2">
    <source>
        <dbReference type="EMBL" id="CAB4001368.1"/>
    </source>
</evidence>
<dbReference type="AlphaFoldDB" id="A0A7D9E6V2"/>
<keyword evidence="3" id="KW-1185">Reference proteome</keyword>
<feature type="compositionally biased region" description="Basic and acidic residues" evidence="1">
    <location>
        <begin position="1"/>
        <end position="24"/>
    </location>
</feature>
<name>A0A7D9E6V2_PARCT</name>
<proteinExistence type="predicted"/>
<gene>
    <name evidence="2" type="ORF">PACLA_8A011538</name>
</gene>
<accession>A0A7D9E6V2</accession>
<evidence type="ECO:0000313" key="3">
    <source>
        <dbReference type="Proteomes" id="UP001152795"/>
    </source>
</evidence>
<comment type="caution">
    <text evidence="2">The sequence shown here is derived from an EMBL/GenBank/DDBJ whole genome shotgun (WGS) entry which is preliminary data.</text>
</comment>
<feature type="region of interest" description="Disordered" evidence="1">
    <location>
        <begin position="1"/>
        <end position="58"/>
    </location>
</feature>
<reference evidence="2" key="1">
    <citation type="submission" date="2020-04" db="EMBL/GenBank/DDBJ databases">
        <authorList>
            <person name="Alioto T."/>
            <person name="Alioto T."/>
            <person name="Gomez Garrido J."/>
        </authorList>
    </citation>
    <scope>NUCLEOTIDE SEQUENCE</scope>
    <source>
        <strain evidence="2">A484AB</strain>
    </source>
</reference>
<dbReference type="OrthoDB" id="10065133at2759"/>
<evidence type="ECO:0000256" key="1">
    <source>
        <dbReference type="SAM" id="MobiDB-lite"/>
    </source>
</evidence>
<organism evidence="2 3">
    <name type="scientific">Paramuricea clavata</name>
    <name type="common">Red gorgonian</name>
    <name type="synonym">Violescent sea-whip</name>
    <dbReference type="NCBI Taxonomy" id="317549"/>
    <lineage>
        <taxon>Eukaryota</taxon>
        <taxon>Metazoa</taxon>
        <taxon>Cnidaria</taxon>
        <taxon>Anthozoa</taxon>
        <taxon>Octocorallia</taxon>
        <taxon>Malacalcyonacea</taxon>
        <taxon>Plexauridae</taxon>
        <taxon>Paramuricea</taxon>
    </lineage>
</organism>
<dbReference type="EMBL" id="CACRXK020004068">
    <property type="protein sequence ID" value="CAB4001368.1"/>
    <property type="molecule type" value="Genomic_DNA"/>
</dbReference>